<sequence>MSAKPITFYALLALLSCTANGAAADAVNKTDMYTAAVDNMARSEKDRQRDAGRQPGAVLNFLGIKPGMSVLDLYSGGGYYTELLSYVVGSKGKVVAHSNDAYARMANAETSVRYADNRLPNVVSLMAENNELELQANSLDAILMVLSYHDIYYVDADGGWPRIDGEKLLAELHRGAKPGAVLGIVDHYAAAGSPRETGGTTHRIDPALVIAEVEAAGFILEEQSNVLRNPADDYSRTVFEPDLRGKTDRFVLKFRKPR</sequence>
<dbReference type="InterPro" id="IPR016980">
    <property type="entry name" value="S-AdoMet-dep_MeTrfase_Alr7345"/>
</dbReference>
<evidence type="ECO:0000313" key="3">
    <source>
        <dbReference type="Proteomes" id="UP000092695"/>
    </source>
</evidence>
<dbReference type="AlphaFoldDB" id="A0A193LCY9"/>
<dbReference type="Gene3D" id="3.40.50.150">
    <property type="entry name" value="Vaccinia Virus protein VP39"/>
    <property type="match status" value="1"/>
</dbReference>
<keyword evidence="3" id="KW-1185">Reference proteome</keyword>
<dbReference type="Pfam" id="PF01135">
    <property type="entry name" value="PCMT"/>
    <property type="match status" value="1"/>
</dbReference>
<protein>
    <recommendedName>
        <fullName evidence="4">Methyltransferase type 11 domain-containing protein</fullName>
    </recommendedName>
</protein>
<evidence type="ECO:0008006" key="4">
    <source>
        <dbReference type="Google" id="ProtNLM"/>
    </source>
</evidence>
<gene>
    <name evidence="2" type="ORF">BA177_03330</name>
</gene>
<name>A0A193LCY9_9GAMM</name>
<dbReference type="PROSITE" id="PS51257">
    <property type="entry name" value="PROKAR_LIPOPROTEIN"/>
    <property type="match status" value="1"/>
</dbReference>
<dbReference type="KEGG" id="woc:BA177_03330"/>
<dbReference type="STRING" id="1548547.BA177_03330"/>
<dbReference type="OrthoDB" id="9760689at2"/>
<reference evidence="2 3" key="1">
    <citation type="submission" date="2016-06" db="EMBL/GenBank/DDBJ databases">
        <title>Complete genome sequence of a deep-branching marine Gamma Proteobacterium Woeseia oceani type strain XK5.</title>
        <authorList>
            <person name="Mu D."/>
            <person name="Du Z."/>
        </authorList>
    </citation>
    <scope>NUCLEOTIDE SEQUENCE [LARGE SCALE GENOMIC DNA]</scope>
    <source>
        <strain evidence="2 3">XK5</strain>
    </source>
</reference>
<dbReference type="Proteomes" id="UP000092695">
    <property type="component" value="Chromosome"/>
</dbReference>
<evidence type="ECO:0000313" key="2">
    <source>
        <dbReference type="EMBL" id="ANO50377.1"/>
    </source>
</evidence>
<feature type="signal peptide" evidence="1">
    <location>
        <begin position="1"/>
        <end position="24"/>
    </location>
</feature>
<feature type="chain" id="PRO_5008260069" description="Methyltransferase type 11 domain-containing protein" evidence="1">
    <location>
        <begin position="25"/>
        <end position="258"/>
    </location>
</feature>
<dbReference type="SUPFAM" id="SSF53335">
    <property type="entry name" value="S-adenosyl-L-methionine-dependent methyltransferases"/>
    <property type="match status" value="1"/>
</dbReference>
<evidence type="ECO:0000256" key="1">
    <source>
        <dbReference type="SAM" id="SignalP"/>
    </source>
</evidence>
<keyword evidence="1" id="KW-0732">Signal</keyword>
<accession>A0A193LCY9</accession>
<dbReference type="EMBL" id="CP016268">
    <property type="protein sequence ID" value="ANO50377.1"/>
    <property type="molecule type" value="Genomic_DNA"/>
</dbReference>
<dbReference type="RefSeq" id="WP_068612824.1">
    <property type="nucleotide sequence ID" value="NZ_CP016268.1"/>
</dbReference>
<dbReference type="InterPro" id="IPR029063">
    <property type="entry name" value="SAM-dependent_MTases_sf"/>
</dbReference>
<dbReference type="PIRSF" id="PIRSF031679">
    <property type="entry name" value="Mtase_Alr7345_prd"/>
    <property type="match status" value="1"/>
</dbReference>
<organism evidence="2 3">
    <name type="scientific">Woeseia oceani</name>
    <dbReference type="NCBI Taxonomy" id="1548547"/>
    <lineage>
        <taxon>Bacteria</taxon>
        <taxon>Pseudomonadati</taxon>
        <taxon>Pseudomonadota</taxon>
        <taxon>Gammaproteobacteria</taxon>
        <taxon>Woeseiales</taxon>
        <taxon>Woeseiaceae</taxon>
        <taxon>Woeseia</taxon>
    </lineage>
</organism>
<proteinExistence type="predicted"/>